<keyword evidence="4" id="KW-1185">Reference proteome</keyword>
<name>A0A081N988_9GAMM</name>
<organism evidence="3 4">
    <name type="scientific">Endozoicomonas numazuensis</name>
    <dbReference type="NCBI Taxonomy" id="1137799"/>
    <lineage>
        <taxon>Bacteria</taxon>
        <taxon>Pseudomonadati</taxon>
        <taxon>Pseudomonadota</taxon>
        <taxon>Gammaproteobacteria</taxon>
        <taxon>Oceanospirillales</taxon>
        <taxon>Endozoicomonadaceae</taxon>
        <taxon>Endozoicomonas</taxon>
    </lineage>
</organism>
<proteinExistence type="predicted"/>
<keyword evidence="1" id="KW-1133">Transmembrane helix</keyword>
<evidence type="ECO:0000313" key="3">
    <source>
        <dbReference type="EMBL" id="KEQ15011.1"/>
    </source>
</evidence>
<feature type="domain" description="Type 4 fimbrial biogenesis protein PilX N-terminal" evidence="2">
    <location>
        <begin position="10"/>
        <end position="60"/>
    </location>
</feature>
<sequence>MRTTSPNQQQGAILFISLIILLLVTIVAIGSTRLSTMGQRVSHNYQLKNTSFQAAESGLESSHRLLLSSSFFMSQADQAMSDPNSNGLESSFVYNDVNGGVTTDVATESKLVEKIVDSGNSLGVGKGSPQFYVYETLSTANIRDNNDVESVLERGQLTSRVDQ</sequence>
<dbReference type="InterPro" id="IPR025746">
    <property type="entry name" value="PilX_N_dom"/>
</dbReference>
<dbReference type="AlphaFoldDB" id="A0A081N988"/>
<dbReference type="OrthoDB" id="6198740at2"/>
<keyword evidence="1" id="KW-0472">Membrane</keyword>
<gene>
    <name evidence="3" type="ORF">GZ78_24310</name>
</gene>
<feature type="transmembrane region" description="Helical" evidence="1">
    <location>
        <begin position="12"/>
        <end position="30"/>
    </location>
</feature>
<comment type="caution">
    <text evidence="3">The sequence shown here is derived from an EMBL/GenBank/DDBJ whole genome shotgun (WGS) entry which is preliminary data.</text>
</comment>
<dbReference type="STRING" id="1137799.GZ78_24310"/>
<dbReference type="Proteomes" id="UP000028073">
    <property type="component" value="Unassembled WGS sequence"/>
</dbReference>
<accession>A0A081N988</accession>
<protein>
    <recommendedName>
        <fullName evidence="2">Type 4 fimbrial biogenesis protein PilX N-terminal domain-containing protein</fullName>
    </recommendedName>
</protein>
<dbReference type="EMBL" id="JOKH01000007">
    <property type="protein sequence ID" value="KEQ15011.1"/>
    <property type="molecule type" value="Genomic_DNA"/>
</dbReference>
<dbReference type="Pfam" id="PF14341">
    <property type="entry name" value="PilX_N"/>
    <property type="match status" value="1"/>
</dbReference>
<reference evidence="3 4" key="1">
    <citation type="submission" date="2014-06" db="EMBL/GenBank/DDBJ databases">
        <title>Whole Genome Sequences of Three Symbiotic Endozoicomonas Bacteria.</title>
        <authorList>
            <person name="Neave M.J."/>
            <person name="Apprill A."/>
            <person name="Voolstra C.R."/>
        </authorList>
    </citation>
    <scope>NUCLEOTIDE SEQUENCE [LARGE SCALE GENOMIC DNA]</scope>
    <source>
        <strain evidence="3 4">DSM 25634</strain>
    </source>
</reference>
<evidence type="ECO:0000259" key="2">
    <source>
        <dbReference type="Pfam" id="PF14341"/>
    </source>
</evidence>
<evidence type="ECO:0000256" key="1">
    <source>
        <dbReference type="SAM" id="Phobius"/>
    </source>
</evidence>
<keyword evidence="1" id="KW-0812">Transmembrane</keyword>
<evidence type="ECO:0000313" key="4">
    <source>
        <dbReference type="Proteomes" id="UP000028073"/>
    </source>
</evidence>
<dbReference type="eggNOG" id="ENOG502ZWWK">
    <property type="taxonomic scope" value="Bacteria"/>
</dbReference>
<dbReference type="RefSeq" id="WP_034841238.1">
    <property type="nucleotide sequence ID" value="NZ_JOKH01000007.1"/>
</dbReference>